<evidence type="ECO:0000313" key="1">
    <source>
        <dbReference type="EMBL" id="EYF06957.1"/>
    </source>
</evidence>
<keyword evidence="2" id="KW-1185">Reference proteome</keyword>
<dbReference type="Proteomes" id="UP000019678">
    <property type="component" value="Unassembled WGS sequence"/>
</dbReference>
<accession>A0A017TDG4</accession>
<protein>
    <submittedName>
        <fullName evidence="1">Uncharacterized protein</fullName>
    </submittedName>
</protein>
<proteinExistence type="predicted"/>
<gene>
    <name evidence="1" type="ORF">CAP_1216</name>
</gene>
<name>A0A017TDG4_9BACT</name>
<reference evidence="1 2" key="1">
    <citation type="submission" date="2013-05" db="EMBL/GenBank/DDBJ databases">
        <title>Genome assembly of Chondromyces apiculatus DSM 436.</title>
        <authorList>
            <person name="Sharma G."/>
            <person name="Khatri I."/>
            <person name="Kaur C."/>
            <person name="Mayilraj S."/>
            <person name="Subramanian S."/>
        </authorList>
    </citation>
    <scope>NUCLEOTIDE SEQUENCE [LARGE SCALE GENOMIC DNA]</scope>
    <source>
        <strain evidence="1 2">DSM 436</strain>
    </source>
</reference>
<dbReference type="EMBL" id="ASRX01000013">
    <property type="protein sequence ID" value="EYF06957.1"/>
    <property type="molecule type" value="Genomic_DNA"/>
</dbReference>
<sequence length="42" mass="4794">MSLPRRAMVGEGEAEDVGRWAMLWTNRRGWGMPWTGSSDLSR</sequence>
<dbReference type="AlphaFoldDB" id="A0A017TDG4"/>
<evidence type="ECO:0000313" key="2">
    <source>
        <dbReference type="Proteomes" id="UP000019678"/>
    </source>
</evidence>
<comment type="caution">
    <text evidence="1">The sequence shown here is derived from an EMBL/GenBank/DDBJ whole genome shotgun (WGS) entry which is preliminary data.</text>
</comment>
<organism evidence="1 2">
    <name type="scientific">Chondromyces apiculatus DSM 436</name>
    <dbReference type="NCBI Taxonomy" id="1192034"/>
    <lineage>
        <taxon>Bacteria</taxon>
        <taxon>Pseudomonadati</taxon>
        <taxon>Myxococcota</taxon>
        <taxon>Polyangia</taxon>
        <taxon>Polyangiales</taxon>
        <taxon>Polyangiaceae</taxon>
        <taxon>Chondromyces</taxon>
    </lineage>
</organism>